<reference evidence="1" key="1">
    <citation type="journal article" date="2021" name="Environ. Microbiol.">
        <title>Gene family expansions and transcriptome signatures uncover fungal adaptations to wood decay.</title>
        <authorList>
            <person name="Hage H."/>
            <person name="Miyauchi S."/>
            <person name="Viragh M."/>
            <person name="Drula E."/>
            <person name="Min B."/>
            <person name="Chaduli D."/>
            <person name="Navarro D."/>
            <person name="Favel A."/>
            <person name="Norest M."/>
            <person name="Lesage-Meessen L."/>
            <person name="Balint B."/>
            <person name="Merenyi Z."/>
            <person name="de Eugenio L."/>
            <person name="Morin E."/>
            <person name="Martinez A.T."/>
            <person name="Baldrian P."/>
            <person name="Stursova M."/>
            <person name="Martinez M.J."/>
            <person name="Novotny C."/>
            <person name="Magnuson J.K."/>
            <person name="Spatafora J.W."/>
            <person name="Maurice S."/>
            <person name="Pangilinan J."/>
            <person name="Andreopoulos W."/>
            <person name="LaButti K."/>
            <person name="Hundley H."/>
            <person name="Na H."/>
            <person name="Kuo A."/>
            <person name="Barry K."/>
            <person name="Lipzen A."/>
            <person name="Henrissat B."/>
            <person name="Riley R."/>
            <person name="Ahrendt S."/>
            <person name="Nagy L.G."/>
            <person name="Grigoriev I.V."/>
            <person name="Martin F."/>
            <person name="Rosso M.N."/>
        </authorList>
    </citation>
    <scope>NUCLEOTIDE SEQUENCE</scope>
    <source>
        <strain evidence="1">CBS 384.51</strain>
    </source>
</reference>
<protein>
    <submittedName>
        <fullName evidence="1">Uncharacterized protein</fullName>
    </submittedName>
</protein>
<sequence>MSHPGDLPNKAAMGASTPESLNLLSQISSKPFFRCPSHSTTNLLPTQHLDFCFLFMLRVLIDLRHRGPVIDCMGRYNRCDCLCRTLAPDILRFMRARGNGGHETSRLGCLYRIDIDKNSCSLSRKIHCMRHMVPSIFGAYSSSHFQPQRR</sequence>
<evidence type="ECO:0000313" key="2">
    <source>
        <dbReference type="Proteomes" id="UP001055072"/>
    </source>
</evidence>
<gene>
    <name evidence="1" type="ORF">BDY19DRAFT_724040</name>
</gene>
<proteinExistence type="predicted"/>
<keyword evidence="2" id="KW-1185">Reference proteome</keyword>
<organism evidence="1 2">
    <name type="scientific">Irpex rosettiformis</name>
    <dbReference type="NCBI Taxonomy" id="378272"/>
    <lineage>
        <taxon>Eukaryota</taxon>
        <taxon>Fungi</taxon>
        <taxon>Dikarya</taxon>
        <taxon>Basidiomycota</taxon>
        <taxon>Agaricomycotina</taxon>
        <taxon>Agaricomycetes</taxon>
        <taxon>Polyporales</taxon>
        <taxon>Irpicaceae</taxon>
        <taxon>Irpex</taxon>
    </lineage>
</organism>
<dbReference type="EMBL" id="MU274907">
    <property type="protein sequence ID" value="KAI0090635.1"/>
    <property type="molecule type" value="Genomic_DNA"/>
</dbReference>
<name>A0ACB8U8S0_9APHY</name>
<comment type="caution">
    <text evidence="1">The sequence shown here is derived from an EMBL/GenBank/DDBJ whole genome shotgun (WGS) entry which is preliminary data.</text>
</comment>
<accession>A0ACB8U8S0</accession>
<dbReference type="Proteomes" id="UP001055072">
    <property type="component" value="Unassembled WGS sequence"/>
</dbReference>
<evidence type="ECO:0000313" key="1">
    <source>
        <dbReference type="EMBL" id="KAI0090635.1"/>
    </source>
</evidence>